<accession>A0A1Y1S765</accession>
<dbReference type="Proteomes" id="UP000192639">
    <property type="component" value="Unassembled WGS sequence"/>
</dbReference>
<gene>
    <name evidence="1" type="ORF">ECANGB1_1463</name>
</gene>
<comment type="caution">
    <text evidence="1">The sequence shown here is derived from an EMBL/GenBank/DDBJ whole genome shotgun (WGS) entry which is preliminary data.</text>
</comment>
<protein>
    <submittedName>
        <fullName evidence="1">Uncharacterized protein</fullName>
    </submittedName>
</protein>
<dbReference type="OrthoDB" id="2201262at2759"/>
<dbReference type="EMBL" id="LWDP01000043">
    <property type="protein sequence ID" value="ORD93853.1"/>
    <property type="molecule type" value="Genomic_DNA"/>
</dbReference>
<sequence>MTEEETANKVNCAEKYTRMRYKGDIILYNRYGVIYNKRHVSIACSKVVASKDGIYINVENVVHKTRDFKTYSKVGNGELLGVRRNIVYYSTKESVESENEVLLNSQVEMGNYGKTSLNRVFNYVVRNTGNENEIQIKTSRLHWYRNKLVAIGEYTVTFMNVISGEAECIDLDEIVGYEFVKNIKEFLMVDTLCETVYFYGKHMVKNIQNIKDENWMSDLEKTVTKGHKNEIIGKIENRDYAISEVLQNSGMGLYRSHKKYSLSVNKPWTPTETNYRYLRSIKSNKNLAYRIIHGKPSRKSRVDKECERILAEYDIKIPTDINDDDMIRNKAYYRRIMSKMIQFIFAKKETIKLKTNKQNPFISEKHKPTQTNTLPNINSQPIEIEHSDRFLLGMCLADKKISCLETQAFKMGQIFISAVAQGIDANMANKLLKYNTKESILAASAVDRKLLNINSFLNKDLLMQRDEPDSVREMFLITALGIHNFNSNDCNVIRTLNDLLNRKTTFLTRESISLAYILVTNKYYNRYKEYDDTLVAVIMDIGQVVDTGELVDQKFICLRSLIDYNCRESKFDREATIFYKLLLGKITGSNSVNNDNRNILLNQAATSFGNGIMNKTDQIDQMFQEFNELDELAATDANKVKGINTAKIYVIVGLTIMISRNSSLCTKHRFKLIRIVRREILKTKELKELQSYRTKHKSELETVYWYGYRNGIFLNICLNMLLNHQKIGLPENQSEESIRSTIKVLIAVFWYNGNDHTAFCTTDLYKVLLSRIMIDKKFTPCNYVDEYNCLSHTDRIFVSRILSEFYFESESPNEEIIRRILR</sequence>
<dbReference type="AlphaFoldDB" id="A0A1Y1S765"/>
<proteinExistence type="predicted"/>
<organism evidence="1 2">
    <name type="scientific">Enterospora canceri</name>
    <dbReference type="NCBI Taxonomy" id="1081671"/>
    <lineage>
        <taxon>Eukaryota</taxon>
        <taxon>Fungi</taxon>
        <taxon>Fungi incertae sedis</taxon>
        <taxon>Microsporidia</taxon>
        <taxon>Enterocytozoonidae</taxon>
        <taxon>Enterospora</taxon>
    </lineage>
</organism>
<dbReference type="VEuPathDB" id="MicrosporidiaDB:ECANGB1_1463"/>
<evidence type="ECO:0000313" key="2">
    <source>
        <dbReference type="Proteomes" id="UP000192639"/>
    </source>
</evidence>
<reference evidence="1 2" key="1">
    <citation type="journal article" date="2017" name="Environ. Microbiol.">
        <title>Decay of the glycolytic pathway and adaptation to intranuclear parasitism within Enterocytozoonidae microsporidia.</title>
        <authorList>
            <person name="Wiredu Boakye D."/>
            <person name="Jaroenlak P."/>
            <person name="Prachumwat A."/>
            <person name="Williams T.A."/>
            <person name="Bateman K.S."/>
            <person name="Itsathitphaisarn O."/>
            <person name="Sritunyalucksana K."/>
            <person name="Paszkiewicz K.H."/>
            <person name="Moore K.A."/>
            <person name="Stentiford G.D."/>
            <person name="Williams B.A."/>
        </authorList>
    </citation>
    <scope>NUCLEOTIDE SEQUENCE [LARGE SCALE GENOMIC DNA]</scope>
    <source>
        <strain evidence="1 2">GB1</strain>
    </source>
</reference>
<keyword evidence="2" id="KW-1185">Reference proteome</keyword>
<evidence type="ECO:0000313" key="1">
    <source>
        <dbReference type="EMBL" id="ORD93853.1"/>
    </source>
</evidence>
<name>A0A1Y1S765_9MICR</name>